<proteinExistence type="inferred from homology"/>
<keyword evidence="6" id="KW-0807">Transducer</keyword>
<dbReference type="PROSITE" id="PS00237">
    <property type="entry name" value="G_PROTEIN_RECEP_F1_1"/>
    <property type="match status" value="1"/>
</dbReference>
<dbReference type="PRINTS" id="PR00237">
    <property type="entry name" value="GPCRRHODOPSN"/>
</dbReference>
<comment type="subcellular location">
    <subcellularLocation>
        <location evidence="1">Cell membrane</location>
        <topology evidence="1">Multi-pass membrane protein</topology>
    </subcellularLocation>
</comment>
<keyword evidence="10" id="KW-1185">Reference proteome</keyword>
<keyword evidence="4 7" id="KW-1133">Transmembrane helix</keyword>
<evidence type="ECO:0000256" key="4">
    <source>
        <dbReference type="ARBA" id="ARBA00022989"/>
    </source>
</evidence>
<dbReference type="CDD" id="cd00637">
    <property type="entry name" value="7tm_classA_rhodopsin-like"/>
    <property type="match status" value="1"/>
</dbReference>
<comment type="similarity">
    <text evidence="6">Belongs to the G-protein coupled receptor 1 family.</text>
</comment>
<dbReference type="InterPro" id="IPR000276">
    <property type="entry name" value="GPCR_Rhodpsn"/>
</dbReference>
<name>A0AAU9X1L8_9CNID</name>
<evidence type="ECO:0000256" key="7">
    <source>
        <dbReference type="SAM" id="Phobius"/>
    </source>
</evidence>
<dbReference type="AlphaFoldDB" id="A0AAU9X1L8"/>
<feature type="transmembrane region" description="Helical" evidence="7">
    <location>
        <begin position="206"/>
        <end position="226"/>
    </location>
</feature>
<evidence type="ECO:0000259" key="8">
    <source>
        <dbReference type="PROSITE" id="PS50262"/>
    </source>
</evidence>
<evidence type="ECO:0000313" key="10">
    <source>
        <dbReference type="Proteomes" id="UP001159428"/>
    </source>
</evidence>
<feature type="transmembrane region" description="Helical" evidence="7">
    <location>
        <begin position="166"/>
        <end position="186"/>
    </location>
</feature>
<evidence type="ECO:0000256" key="1">
    <source>
        <dbReference type="ARBA" id="ARBA00004651"/>
    </source>
</evidence>
<dbReference type="Gene3D" id="1.20.1070.10">
    <property type="entry name" value="Rhodopsin 7-helix transmembrane proteins"/>
    <property type="match status" value="1"/>
</dbReference>
<dbReference type="PROSITE" id="PS50262">
    <property type="entry name" value="G_PROTEIN_RECEP_F1_2"/>
    <property type="match status" value="1"/>
</dbReference>
<sequence length="408" mass="47369">MDMCLNCTETTKDFASKASPNSLFYCTERENFKWIFNEDGHNYSWNILVIIRSVASPCIVLLNTLAIITMQNTNISRKKWTILLSSMAVTDLLIGVLDIPATVTVDVLIVYRVSFQYICHLDWANFCLSNILLACSVYHLTAIALERYVAIRRWMDYQVIARRSRLRKLALATWLWTIFTACPAFIMQDLRVSRNAVKAWMLSELVVITGCLILILYFYLVVLLEVRKSKIADIRRFNVLITKKAEYKIATTTALLSFVAFFSFLPAGTAFIFVDIFPVIQTNQYFIFRSTQSLAQLNSLLNPILYCFRNPQFWKVLKEMVGIKGNTDFQPWLKRTRHNQENITNYSLKDKRRVEKHKNLSKSKSFSEGFLSDPNRKMEMLPRRSLSYPIPRCEARATFIDGQKQQAR</sequence>
<evidence type="ECO:0000256" key="5">
    <source>
        <dbReference type="ARBA" id="ARBA00023136"/>
    </source>
</evidence>
<feature type="transmembrane region" description="Helical" evidence="7">
    <location>
        <begin position="43"/>
        <end position="68"/>
    </location>
</feature>
<comment type="caution">
    <text evidence="9">The sequence shown here is derived from an EMBL/GenBank/DDBJ whole genome shotgun (WGS) entry which is preliminary data.</text>
</comment>
<keyword evidence="6" id="KW-0297">G-protein coupled receptor</keyword>
<dbReference type="EMBL" id="CALNXJ010000027">
    <property type="protein sequence ID" value="CAH3133460.1"/>
    <property type="molecule type" value="Genomic_DNA"/>
</dbReference>
<feature type="transmembrane region" description="Helical" evidence="7">
    <location>
        <begin position="123"/>
        <end position="145"/>
    </location>
</feature>
<feature type="transmembrane region" description="Helical" evidence="7">
    <location>
        <begin position="80"/>
        <end position="103"/>
    </location>
</feature>
<dbReference type="Proteomes" id="UP001159428">
    <property type="component" value="Unassembled WGS sequence"/>
</dbReference>
<dbReference type="GO" id="GO:0005886">
    <property type="term" value="C:plasma membrane"/>
    <property type="evidence" value="ECO:0007669"/>
    <property type="project" value="UniProtKB-SubCell"/>
</dbReference>
<evidence type="ECO:0000256" key="3">
    <source>
        <dbReference type="ARBA" id="ARBA00022692"/>
    </source>
</evidence>
<keyword evidence="3 6" id="KW-0812">Transmembrane</keyword>
<dbReference type="Pfam" id="PF00001">
    <property type="entry name" value="7tm_1"/>
    <property type="match status" value="1"/>
</dbReference>
<dbReference type="GO" id="GO:0004930">
    <property type="term" value="F:G protein-coupled receptor activity"/>
    <property type="evidence" value="ECO:0007669"/>
    <property type="project" value="UniProtKB-KW"/>
</dbReference>
<gene>
    <name evidence="9" type="ORF">PMEA_00015093</name>
</gene>
<dbReference type="SUPFAM" id="SSF81321">
    <property type="entry name" value="Family A G protein-coupled receptor-like"/>
    <property type="match status" value="1"/>
</dbReference>
<organism evidence="9 10">
    <name type="scientific">Pocillopora meandrina</name>
    <dbReference type="NCBI Taxonomy" id="46732"/>
    <lineage>
        <taxon>Eukaryota</taxon>
        <taxon>Metazoa</taxon>
        <taxon>Cnidaria</taxon>
        <taxon>Anthozoa</taxon>
        <taxon>Hexacorallia</taxon>
        <taxon>Scleractinia</taxon>
        <taxon>Astrocoeniina</taxon>
        <taxon>Pocilloporidae</taxon>
        <taxon>Pocillopora</taxon>
    </lineage>
</organism>
<keyword evidence="6" id="KW-0675">Receptor</keyword>
<evidence type="ECO:0000256" key="6">
    <source>
        <dbReference type="RuleBase" id="RU000688"/>
    </source>
</evidence>
<evidence type="ECO:0000313" key="9">
    <source>
        <dbReference type="EMBL" id="CAH3133460.1"/>
    </source>
</evidence>
<keyword evidence="2" id="KW-1003">Cell membrane</keyword>
<protein>
    <recommendedName>
        <fullName evidence="8">G-protein coupled receptors family 1 profile domain-containing protein</fullName>
    </recommendedName>
</protein>
<dbReference type="PANTHER" id="PTHR22750">
    <property type="entry name" value="G-PROTEIN COUPLED RECEPTOR"/>
    <property type="match status" value="1"/>
</dbReference>
<keyword evidence="5 7" id="KW-0472">Membrane</keyword>
<reference evidence="9 10" key="1">
    <citation type="submission" date="2022-05" db="EMBL/GenBank/DDBJ databases">
        <authorList>
            <consortium name="Genoscope - CEA"/>
            <person name="William W."/>
        </authorList>
    </citation>
    <scope>NUCLEOTIDE SEQUENCE [LARGE SCALE GENOMIC DNA]</scope>
</reference>
<feature type="transmembrane region" description="Helical" evidence="7">
    <location>
        <begin position="247"/>
        <end position="274"/>
    </location>
</feature>
<feature type="domain" description="G-protein coupled receptors family 1 profile" evidence="8">
    <location>
        <begin position="62"/>
        <end position="306"/>
    </location>
</feature>
<dbReference type="InterPro" id="IPR017452">
    <property type="entry name" value="GPCR_Rhodpsn_7TM"/>
</dbReference>
<accession>A0AAU9X1L8</accession>
<evidence type="ECO:0000256" key="2">
    <source>
        <dbReference type="ARBA" id="ARBA00022475"/>
    </source>
</evidence>